<feature type="compositionally biased region" description="Low complexity" evidence="1">
    <location>
        <begin position="857"/>
        <end position="869"/>
    </location>
</feature>
<feature type="region of interest" description="Disordered" evidence="1">
    <location>
        <begin position="930"/>
        <end position="981"/>
    </location>
</feature>
<sequence>MVAMTFGNGNTALMPHCRTPECKQPLWPLSQGVGQGGGLRCRTRNCSHEVVMACSNRKHTDALCGRCVRAASTALMGPRLPVNPAAATGGRSPSTHLYDRQVRGVDADGRLFLEKVQCRNPPRDNQIHWKTTQRLSASNLVAVVRLQAPGVGLRLDDRLLWGEVVNHQDARQEFQEREQGRLLINMLSVTGSFDNDAFPSGCCVAVLDLLTFVPESIPVLKALEHQEVRAAPFDGGALLNLSPAKSILSEGFTSIEKRSGGVPADAALSSDDSVLRSMVEETVRESELDPIREIRRDETLKGRLVDSLVDLARAPTLDRTQLIFFLDSLKGKVHLTQGPPGTGKSYVGVVMVRALLRIKELWCKANPSVGSPPILVLSYKNHAIDEFLVDLINSQPTFFSRYRGNLVRIGRQSDEPRLQDYSEHHYRRRNDFVNAARDKVSDLVKQKDALRGVLHECSDFVLLKADVTSEDPKVRHAAACRATQMLAATVRRVDVLRRAVDALCGSSGSPHADQILRNLLFLLVQDFDKTQEQGGPDSLGHRLLQDAPLMLQEVVKLFSDMEGYFEGWNNGHQVAMELIYQWLLGVQPAPLCNFVEHFSGKVCRQRGYAHDALLCDEHRCRKIEGGGDQMERCANPVIPGKPGCPLHSCAARDCQRPCIGGVQKLCKFHSCFKCLELSPNSPSHIAQYEPPDNTCEHHPLCLTPGCCNVCDDGMDYCKQHIRVLCQFKEERRGGRRRRCEQPAISIEMPFCEFHWAVEESVRAQGLGLLPPEGSQEEENAEGGDGFGTVTTLKCQGRNRKGKPCGAAPMAGKQYCSIHAPPAQPFRTDAGEQKEAVPESRASATAKSESHDSGGGAAAASRPATAEAQEITPSAQGEQGEDGADTAEGEAEVEFASVCGDDGVAAAAARGDCADEIDEADHLAHLRDVFEVNDGGSESSEESEEEGFAEEGTEGGGRDGRLQGGPIGRGMTVHPAPLTLRE</sequence>
<feature type="compositionally biased region" description="Acidic residues" evidence="1">
    <location>
        <begin position="878"/>
        <end position="889"/>
    </location>
</feature>
<feature type="region of interest" description="Disordered" evidence="1">
    <location>
        <begin position="821"/>
        <end position="889"/>
    </location>
</feature>
<feature type="domain" description="DNA2/NAM7 helicase helicase" evidence="2">
    <location>
        <begin position="329"/>
        <end position="447"/>
    </location>
</feature>
<dbReference type="GO" id="GO:0031380">
    <property type="term" value="C:nuclear RNA-directed RNA polymerase complex"/>
    <property type="evidence" value="ECO:0007669"/>
    <property type="project" value="TreeGrafter"/>
</dbReference>
<reference evidence="3" key="1">
    <citation type="submission" date="2014-11" db="EMBL/GenBank/DDBJ databases">
        <authorList>
            <person name="Otto D Thomas"/>
            <person name="Naeem Raeece"/>
        </authorList>
    </citation>
    <scope>NUCLEOTIDE SEQUENCE</scope>
</reference>
<feature type="compositionally biased region" description="Basic and acidic residues" evidence="1">
    <location>
        <begin position="828"/>
        <end position="837"/>
    </location>
</feature>
<dbReference type="PANTHER" id="PTHR10887:SF341">
    <property type="entry name" value="NFX1-TYPE ZINC FINGER-CONTAINING PROTEIN 1"/>
    <property type="match status" value="1"/>
</dbReference>
<dbReference type="VEuPathDB" id="CryptoDB:Cvel_11945"/>
<name>A0A0G4I8G2_9ALVE</name>
<dbReference type="GO" id="GO:0004386">
    <property type="term" value="F:helicase activity"/>
    <property type="evidence" value="ECO:0007669"/>
    <property type="project" value="InterPro"/>
</dbReference>
<dbReference type="InterPro" id="IPR045055">
    <property type="entry name" value="DNA2/NAM7-like"/>
</dbReference>
<dbReference type="InterPro" id="IPR027417">
    <property type="entry name" value="P-loop_NTPase"/>
</dbReference>
<evidence type="ECO:0000313" key="3">
    <source>
        <dbReference type="EMBL" id="CEM53420.1"/>
    </source>
</evidence>
<evidence type="ECO:0000259" key="2">
    <source>
        <dbReference type="Pfam" id="PF13086"/>
    </source>
</evidence>
<dbReference type="EMBL" id="CDMZ01005679">
    <property type="protein sequence ID" value="CEM53420.1"/>
    <property type="molecule type" value="Genomic_DNA"/>
</dbReference>
<feature type="region of interest" description="Disordered" evidence="1">
    <location>
        <begin position="767"/>
        <end position="787"/>
    </location>
</feature>
<dbReference type="PANTHER" id="PTHR10887">
    <property type="entry name" value="DNA2/NAM7 HELICASE FAMILY"/>
    <property type="match status" value="1"/>
</dbReference>
<dbReference type="AlphaFoldDB" id="A0A0G4I8G2"/>
<proteinExistence type="predicted"/>
<organism evidence="3">
    <name type="scientific">Chromera velia CCMP2878</name>
    <dbReference type="NCBI Taxonomy" id="1169474"/>
    <lineage>
        <taxon>Eukaryota</taxon>
        <taxon>Sar</taxon>
        <taxon>Alveolata</taxon>
        <taxon>Colpodellida</taxon>
        <taxon>Chromeraceae</taxon>
        <taxon>Chromera</taxon>
    </lineage>
</organism>
<evidence type="ECO:0000256" key="1">
    <source>
        <dbReference type="SAM" id="MobiDB-lite"/>
    </source>
</evidence>
<dbReference type="SUPFAM" id="SSF52540">
    <property type="entry name" value="P-loop containing nucleoside triphosphate hydrolases"/>
    <property type="match status" value="1"/>
</dbReference>
<dbReference type="Gene3D" id="3.40.50.300">
    <property type="entry name" value="P-loop containing nucleotide triphosphate hydrolases"/>
    <property type="match status" value="1"/>
</dbReference>
<dbReference type="GO" id="GO:0031048">
    <property type="term" value="P:regulatory ncRNA-mediated heterochromatin formation"/>
    <property type="evidence" value="ECO:0007669"/>
    <property type="project" value="TreeGrafter"/>
</dbReference>
<dbReference type="Pfam" id="PF13086">
    <property type="entry name" value="AAA_11"/>
    <property type="match status" value="1"/>
</dbReference>
<feature type="compositionally biased region" description="Acidic residues" evidence="1">
    <location>
        <begin position="938"/>
        <end position="952"/>
    </location>
</feature>
<gene>
    <name evidence="3" type="ORF">Cvel_11945</name>
</gene>
<dbReference type="InterPro" id="IPR041677">
    <property type="entry name" value="DNA2/NAM7_AAA_11"/>
</dbReference>
<accession>A0A0G4I8G2</accession>
<protein>
    <recommendedName>
        <fullName evidence="2">DNA2/NAM7 helicase helicase domain-containing protein</fullName>
    </recommendedName>
</protein>